<dbReference type="Pfam" id="PF13927">
    <property type="entry name" value="Ig_3"/>
    <property type="match status" value="4"/>
</dbReference>
<dbReference type="InterPro" id="IPR003598">
    <property type="entry name" value="Ig_sub2"/>
</dbReference>
<evidence type="ECO:0000259" key="6">
    <source>
        <dbReference type="PROSITE" id="PS50835"/>
    </source>
</evidence>
<evidence type="ECO:0000313" key="8">
    <source>
        <dbReference type="Proteomes" id="UP000837857"/>
    </source>
</evidence>
<dbReference type="Proteomes" id="UP000837857">
    <property type="component" value="Chromosome 9"/>
</dbReference>
<feature type="chain" id="PRO_5046805240" description="Ig-like domain-containing protein" evidence="5">
    <location>
        <begin position="21"/>
        <end position="943"/>
    </location>
</feature>
<keyword evidence="4" id="KW-0393">Immunoglobulin domain</keyword>
<accession>A0ABN8J8Y1</accession>
<gene>
    <name evidence="7" type="ORF">IPOD504_LOCUS17303</name>
</gene>
<evidence type="ECO:0000256" key="4">
    <source>
        <dbReference type="ARBA" id="ARBA00023319"/>
    </source>
</evidence>
<evidence type="ECO:0000256" key="2">
    <source>
        <dbReference type="ARBA" id="ARBA00022737"/>
    </source>
</evidence>
<evidence type="ECO:0000313" key="7">
    <source>
        <dbReference type="EMBL" id="CAH2076513.1"/>
    </source>
</evidence>
<feature type="domain" description="Ig-like" evidence="6">
    <location>
        <begin position="475"/>
        <end position="554"/>
    </location>
</feature>
<reference evidence="7" key="1">
    <citation type="submission" date="2022-03" db="EMBL/GenBank/DDBJ databases">
        <authorList>
            <person name="Martin H S."/>
        </authorList>
    </citation>
    <scope>NUCLEOTIDE SEQUENCE</scope>
</reference>
<dbReference type="SMART" id="SM00408">
    <property type="entry name" value="IGc2"/>
    <property type="match status" value="7"/>
</dbReference>
<evidence type="ECO:0000256" key="1">
    <source>
        <dbReference type="ARBA" id="ARBA00022729"/>
    </source>
</evidence>
<feature type="signal peptide" evidence="5">
    <location>
        <begin position="1"/>
        <end position="20"/>
    </location>
</feature>
<sequence>MLFSGFTALVALLSIGAVHCEDETIGPIFMKEPPNRVDFSNTTGAVVECAARGSPAPDVIWVRADGTAVGDVPGLRQVLPNGNLVFPPFRAEDYRQEVHAQVYACLARNPVGTIHSRDVNVRAVVQQQYESEVNNEYVIRGNSAILKCSIPSFVADFVSVVSWHDESDNAFTPAENDERNVVNQFYEAEILTEYVIRGNAAVLKCSIPSFVADFVKVEAWIDEEGTVITYSEDLEGKYLVLPSGELHIRDVGPEDGYKSYQCRTKHRLTGETRLSATKGRLVITEPIGRVPPKLSTTQVSITFTTTLDTSFTLLCPAQAFPVPIFRLKRILFQYSEPVTARAPAFPTTASSYNYDIEANSGGSMLCQAQGYPHPMFRKDSTKHFEGWEVHFVSRRDVAYLTCQVSAYPVPVFRWYKFIDGTTRKQPVVLNDRVKQVSGTLIIKEAKVEDSGKYLCVVNNSVGGESVETVLTVTAPLKATVEPATQTVDFGRPAVFTCRYEGNPVKTITWLKDGKDMNHHDTILRIESVKKEDKGMYQCFIRNDQESAGASAELKLGGRFEPPLIRHSFGEQTLRSGPSLRLKCVASGNPTPDIAWLLDGEKLSSGERLQIGQFVTADGNVESHLNISSVHTNDGGLYSCIASSKVGSASHAARVNVYGLPYVRPMKKRPVVAGDTLIAHCPVAGYPIESIVWERDNRVLPINRKQKVFPNGTLVIENVERMSDQATYTCVAKNSQGYTAKGTLELQVMVPPQILPFEFGGEPANAGDLASVTCAVNKGDQPLNISWTLNGQPLRNELGVTLTGINKKTSILNIDSVAAIHRGVYCCVASNQAGSANHSAVLEVNVPPQITPFEFGEEILNEGETASVSCVMSKGDLPVTFKWLFNGEEIRPHNPLSIVLTTISKKTSILNIEAVNYAHRGSYTCQLKNAAGETNHTTLLSVNG</sequence>
<feature type="domain" description="Ig-like" evidence="6">
    <location>
        <begin position="561"/>
        <end position="655"/>
    </location>
</feature>
<dbReference type="InterPro" id="IPR013098">
    <property type="entry name" value="Ig_I-set"/>
</dbReference>
<dbReference type="CDD" id="cd20958">
    <property type="entry name" value="IgI_5_Dscam"/>
    <property type="match status" value="1"/>
</dbReference>
<evidence type="ECO:0000256" key="5">
    <source>
        <dbReference type="SAM" id="SignalP"/>
    </source>
</evidence>
<dbReference type="InterPro" id="IPR013783">
    <property type="entry name" value="Ig-like_fold"/>
</dbReference>
<feature type="non-terminal residue" evidence="7">
    <location>
        <position position="943"/>
    </location>
</feature>
<protein>
    <recommendedName>
        <fullName evidence="6">Ig-like domain-containing protein</fullName>
    </recommendedName>
</protein>
<dbReference type="SMART" id="SM00409">
    <property type="entry name" value="IG"/>
    <property type="match status" value="8"/>
</dbReference>
<dbReference type="InterPro" id="IPR003599">
    <property type="entry name" value="Ig_sub"/>
</dbReference>
<feature type="domain" description="Ig-like" evidence="6">
    <location>
        <begin position="660"/>
        <end position="744"/>
    </location>
</feature>
<feature type="domain" description="Ig-like" evidence="6">
    <location>
        <begin position="372"/>
        <end position="471"/>
    </location>
</feature>
<dbReference type="Pfam" id="PF07679">
    <property type="entry name" value="I-set"/>
    <property type="match status" value="2"/>
</dbReference>
<keyword evidence="3" id="KW-1015">Disulfide bond</keyword>
<dbReference type="EMBL" id="OW152821">
    <property type="protein sequence ID" value="CAH2076513.1"/>
    <property type="molecule type" value="Genomic_DNA"/>
</dbReference>
<feature type="domain" description="Ig-like" evidence="6">
    <location>
        <begin position="27"/>
        <end position="120"/>
    </location>
</feature>
<dbReference type="PANTHER" id="PTHR12231">
    <property type="entry name" value="CTX-RELATED TYPE I TRANSMEMBRANE PROTEIN"/>
    <property type="match status" value="1"/>
</dbReference>
<dbReference type="PANTHER" id="PTHR12231:SF105">
    <property type="entry name" value="LACHESIN-LIKE PROTEIN"/>
    <property type="match status" value="1"/>
</dbReference>
<organism evidence="7 8">
    <name type="scientific">Iphiclides podalirius</name>
    <name type="common">scarce swallowtail</name>
    <dbReference type="NCBI Taxonomy" id="110791"/>
    <lineage>
        <taxon>Eukaryota</taxon>
        <taxon>Metazoa</taxon>
        <taxon>Ecdysozoa</taxon>
        <taxon>Arthropoda</taxon>
        <taxon>Hexapoda</taxon>
        <taxon>Insecta</taxon>
        <taxon>Pterygota</taxon>
        <taxon>Neoptera</taxon>
        <taxon>Endopterygota</taxon>
        <taxon>Lepidoptera</taxon>
        <taxon>Glossata</taxon>
        <taxon>Ditrysia</taxon>
        <taxon>Papilionoidea</taxon>
        <taxon>Papilionidae</taxon>
        <taxon>Papilioninae</taxon>
        <taxon>Iphiclides</taxon>
    </lineage>
</organism>
<keyword evidence="8" id="KW-1185">Reference proteome</keyword>
<keyword evidence="2" id="KW-0677">Repeat</keyword>
<dbReference type="SUPFAM" id="SSF48726">
    <property type="entry name" value="Immunoglobulin"/>
    <property type="match status" value="7"/>
</dbReference>
<proteinExistence type="predicted"/>
<feature type="domain" description="Ig-like" evidence="6">
    <location>
        <begin position="751"/>
        <end position="842"/>
    </location>
</feature>
<dbReference type="CDD" id="cd20956">
    <property type="entry name" value="IgI_4_Dscam"/>
    <property type="match status" value="1"/>
</dbReference>
<feature type="domain" description="Ig-like" evidence="6">
    <location>
        <begin position="847"/>
        <end position="940"/>
    </location>
</feature>
<keyword evidence="1 5" id="KW-0732">Signal</keyword>
<dbReference type="InterPro" id="IPR036179">
    <property type="entry name" value="Ig-like_dom_sf"/>
</dbReference>
<name>A0ABN8J8Y1_9NEOP</name>
<dbReference type="Gene3D" id="2.60.40.10">
    <property type="entry name" value="Immunoglobulins"/>
    <property type="match status" value="9"/>
</dbReference>
<evidence type="ECO:0000256" key="3">
    <source>
        <dbReference type="ARBA" id="ARBA00023157"/>
    </source>
</evidence>
<dbReference type="InterPro" id="IPR007110">
    <property type="entry name" value="Ig-like_dom"/>
</dbReference>
<dbReference type="InterPro" id="IPR051170">
    <property type="entry name" value="Neural/epithelial_adhesion"/>
</dbReference>
<dbReference type="PROSITE" id="PS50835">
    <property type="entry name" value="IG_LIKE"/>
    <property type="match status" value="7"/>
</dbReference>